<evidence type="ECO:0000256" key="8">
    <source>
        <dbReference type="PROSITE-ProRule" id="PRU01091"/>
    </source>
</evidence>
<keyword evidence="3" id="KW-0902">Two-component regulatory system</keyword>
<evidence type="ECO:0000256" key="1">
    <source>
        <dbReference type="ARBA" id="ARBA00004496"/>
    </source>
</evidence>
<evidence type="ECO:0000256" key="7">
    <source>
        <dbReference type="PROSITE-ProRule" id="PRU00169"/>
    </source>
</evidence>
<evidence type="ECO:0000256" key="4">
    <source>
        <dbReference type="ARBA" id="ARBA00023015"/>
    </source>
</evidence>
<evidence type="ECO:0000259" key="10">
    <source>
        <dbReference type="PROSITE" id="PS51755"/>
    </source>
</evidence>
<dbReference type="PANTHER" id="PTHR48111">
    <property type="entry name" value="REGULATOR OF RPOS"/>
    <property type="match status" value="1"/>
</dbReference>
<proteinExistence type="predicted"/>
<evidence type="ECO:0000256" key="5">
    <source>
        <dbReference type="ARBA" id="ARBA00023125"/>
    </source>
</evidence>
<feature type="domain" description="OmpR/PhoB-type" evidence="10">
    <location>
        <begin position="149"/>
        <end position="247"/>
    </location>
</feature>
<dbReference type="EMBL" id="JBHTIL010000001">
    <property type="protein sequence ID" value="MFD0926428.1"/>
    <property type="molecule type" value="Genomic_DNA"/>
</dbReference>
<dbReference type="Pfam" id="PF00072">
    <property type="entry name" value="Response_reg"/>
    <property type="match status" value="1"/>
</dbReference>
<evidence type="ECO:0000313" key="11">
    <source>
        <dbReference type="EMBL" id="MFD0926428.1"/>
    </source>
</evidence>
<dbReference type="InterPro" id="IPR036388">
    <property type="entry name" value="WH-like_DNA-bd_sf"/>
</dbReference>
<dbReference type="Proteomes" id="UP001597068">
    <property type="component" value="Unassembled WGS sequence"/>
</dbReference>
<dbReference type="CDD" id="cd00383">
    <property type="entry name" value="trans_reg_C"/>
    <property type="match status" value="1"/>
</dbReference>
<keyword evidence="6" id="KW-0804">Transcription</keyword>
<dbReference type="PROSITE" id="PS50110">
    <property type="entry name" value="RESPONSE_REGULATORY"/>
    <property type="match status" value="1"/>
</dbReference>
<dbReference type="SMART" id="SM00862">
    <property type="entry name" value="Trans_reg_C"/>
    <property type="match status" value="1"/>
</dbReference>
<dbReference type="Gene3D" id="1.10.10.10">
    <property type="entry name" value="Winged helix-like DNA-binding domain superfamily/Winged helix DNA-binding domain"/>
    <property type="match status" value="1"/>
</dbReference>
<comment type="caution">
    <text evidence="11">The sequence shown here is derived from an EMBL/GenBank/DDBJ whole genome shotgun (WGS) entry which is preliminary data.</text>
</comment>
<evidence type="ECO:0000256" key="6">
    <source>
        <dbReference type="ARBA" id="ARBA00023163"/>
    </source>
</evidence>
<dbReference type="Gene3D" id="6.10.250.690">
    <property type="match status" value="1"/>
</dbReference>
<accession>A0ABW3G8F1</accession>
<dbReference type="Pfam" id="PF00486">
    <property type="entry name" value="Trans_reg_C"/>
    <property type="match status" value="1"/>
</dbReference>
<keyword evidence="4" id="KW-0805">Transcription regulation</keyword>
<comment type="subcellular location">
    <subcellularLocation>
        <location evidence="1">Cytoplasm</location>
    </subcellularLocation>
</comment>
<dbReference type="PANTHER" id="PTHR48111:SF22">
    <property type="entry name" value="REGULATOR OF RPOS"/>
    <property type="match status" value="1"/>
</dbReference>
<dbReference type="InterPro" id="IPR001867">
    <property type="entry name" value="OmpR/PhoB-type_DNA-bd"/>
</dbReference>
<feature type="domain" description="Response regulatory" evidence="9">
    <location>
        <begin position="20"/>
        <end position="134"/>
    </location>
</feature>
<evidence type="ECO:0000256" key="2">
    <source>
        <dbReference type="ARBA" id="ARBA00022553"/>
    </source>
</evidence>
<keyword evidence="5 8" id="KW-0238">DNA-binding</keyword>
<dbReference type="InterPro" id="IPR039420">
    <property type="entry name" value="WalR-like"/>
</dbReference>
<evidence type="ECO:0000259" key="9">
    <source>
        <dbReference type="PROSITE" id="PS50110"/>
    </source>
</evidence>
<feature type="DNA-binding region" description="OmpR/PhoB-type" evidence="8">
    <location>
        <begin position="149"/>
        <end position="247"/>
    </location>
</feature>
<sequence length="249" mass="27010">MTPPPSTDADGRVRGDVPVDVLVVDDDLDVLHSLERGLRLAGFGVQTATGGAQALRSITEHRPSLLVLDINMPDLDGVAVVTALRALGDDIPVCVLSARTSVDDRIAGLEAGADDYLTKPFDLGELVARIRALLRRRPAPSEAQPETVGRRLTVEHVSVDIDARQVSSDGHAVDLTRREFELLVALAEHPGMVLSRTQLLSQVWGYDFAADTNVVDVFIGYLRRKLEAQGQPRVVQTVRGVGFVLRSRP</sequence>
<evidence type="ECO:0000313" key="12">
    <source>
        <dbReference type="Proteomes" id="UP001597068"/>
    </source>
</evidence>
<dbReference type="SMART" id="SM00448">
    <property type="entry name" value="REC"/>
    <property type="match status" value="1"/>
</dbReference>
<organism evidence="11 12">
    <name type="scientific">Williamsia deligens</name>
    <dbReference type="NCBI Taxonomy" id="321325"/>
    <lineage>
        <taxon>Bacteria</taxon>
        <taxon>Bacillati</taxon>
        <taxon>Actinomycetota</taxon>
        <taxon>Actinomycetes</taxon>
        <taxon>Mycobacteriales</taxon>
        <taxon>Nocardiaceae</taxon>
        <taxon>Williamsia</taxon>
    </lineage>
</organism>
<dbReference type="PROSITE" id="PS51755">
    <property type="entry name" value="OMPR_PHOB"/>
    <property type="match status" value="1"/>
</dbReference>
<dbReference type="InterPro" id="IPR001789">
    <property type="entry name" value="Sig_transdc_resp-reg_receiver"/>
</dbReference>
<dbReference type="RefSeq" id="WP_253645695.1">
    <property type="nucleotide sequence ID" value="NZ_BAAAMO010000002.1"/>
</dbReference>
<reference evidence="12" key="1">
    <citation type="journal article" date="2019" name="Int. J. Syst. Evol. Microbiol.">
        <title>The Global Catalogue of Microorganisms (GCM) 10K type strain sequencing project: providing services to taxonomists for standard genome sequencing and annotation.</title>
        <authorList>
            <consortium name="The Broad Institute Genomics Platform"/>
            <consortium name="The Broad Institute Genome Sequencing Center for Infectious Disease"/>
            <person name="Wu L."/>
            <person name="Ma J."/>
        </authorList>
    </citation>
    <scope>NUCLEOTIDE SEQUENCE [LARGE SCALE GENOMIC DNA]</scope>
    <source>
        <strain evidence="12">CCUG 50873</strain>
    </source>
</reference>
<name>A0ABW3G8F1_9NOCA</name>
<gene>
    <name evidence="11" type="ORF">ACFQ04_11860</name>
</gene>
<protein>
    <submittedName>
        <fullName evidence="11">Response regulator transcription factor</fullName>
    </submittedName>
</protein>
<dbReference type="InterPro" id="IPR011006">
    <property type="entry name" value="CheY-like_superfamily"/>
</dbReference>
<keyword evidence="2 7" id="KW-0597">Phosphoprotein</keyword>
<evidence type="ECO:0000256" key="3">
    <source>
        <dbReference type="ARBA" id="ARBA00023012"/>
    </source>
</evidence>
<dbReference type="SUPFAM" id="SSF52172">
    <property type="entry name" value="CheY-like"/>
    <property type="match status" value="1"/>
</dbReference>
<keyword evidence="12" id="KW-1185">Reference proteome</keyword>
<dbReference type="Gene3D" id="3.40.50.2300">
    <property type="match status" value="1"/>
</dbReference>
<feature type="modified residue" description="4-aspartylphosphate" evidence="7">
    <location>
        <position position="69"/>
    </location>
</feature>